<evidence type="ECO:0000313" key="2">
    <source>
        <dbReference type="Proteomes" id="UP000054217"/>
    </source>
</evidence>
<proteinExistence type="predicted"/>
<name>A0A0C3KGZ1_PISTI</name>
<dbReference type="InParanoid" id="A0A0C3KGZ1"/>
<dbReference type="Proteomes" id="UP000054217">
    <property type="component" value="Unassembled WGS sequence"/>
</dbReference>
<reference evidence="1 2" key="1">
    <citation type="submission" date="2014-04" db="EMBL/GenBank/DDBJ databases">
        <authorList>
            <consortium name="DOE Joint Genome Institute"/>
            <person name="Kuo A."/>
            <person name="Kohler A."/>
            <person name="Costa M.D."/>
            <person name="Nagy L.G."/>
            <person name="Floudas D."/>
            <person name="Copeland A."/>
            <person name="Barry K.W."/>
            <person name="Cichocki N."/>
            <person name="Veneault-Fourrey C."/>
            <person name="LaButti K."/>
            <person name="Lindquist E.A."/>
            <person name="Lipzen A."/>
            <person name="Lundell T."/>
            <person name="Morin E."/>
            <person name="Murat C."/>
            <person name="Sun H."/>
            <person name="Tunlid A."/>
            <person name="Henrissat B."/>
            <person name="Grigoriev I.V."/>
            <person name="Hibbett D.S."/>
            <person name="Martin F."/>
            <person name="Nordberg H.P."/>
            <person name="Cantor M.N."/>
            <person name="Hua S.X."/>
        </authorList>
    </citation>
    <scope>NUCLEOTIDE SEQUENCE [LARGE SCALE GENOMIC DNA]</scope>
    <source>
        <strain evidence="1 2">Marx 270</strain>
    </source>
</reference>
<keyword evidence="2" id="KW-1185">Reference proteome</keyword>
<dbReference type="HOGENOM" id="CLU_2016183_0_0_1"/>
<accession>A0A0C3KGZ1</accession>
<dbReference type="EMBL" id="KN831956">
    <property type="protein sequence ID" value="KIO08837.1"/>
    <property type="molecule type" value="Genomic_DNA"/>
</dbReference>
<dbReference type="AlphaFoldDB" id="A0A0C3KGZ1"/>
<evidence type="ECO:0000313" key="1">
    <source>
        <dbReference type="EMBL" id="KIO08837.1"/>
    </source>
</evidence>
<gene>
    <name evidence="1" type="ORF">M404DRAFT_997036</name>
</gene>
<protein>
    <submittedName>
        <fullName evidence="1">Uncharacterized protein</fullName>
    </submittedName>
</protein>
<reference evidence="2" key="2">
    <citation type="submission" date="2015-01" db="EMBL/GenBank/DDBJ databases">
        <title>Evolutionary Origins and Diversification of the Mycorrhizal Mutualists.</title>
        <authorList>
            <consortium name="DOE Joint Genome Institute"/>
            <consortium name="Mycorrhizal Genomics Consortium"/>
            <person name="Kohler A."/>
            <person name="Kuo A."/>
            <person name="Nagy L.G."/>
            <person name="Floudas D."/>
            <person name="Copeland A."/>
            <person name="Barry K.W."/>
            <person name="Cichocki N."/>
            <person name="Veneault-Fourrey C."/>
            <person name="LaButti K."/>
            <person name="Lindquist E.A."/>
            <person name="Lipzen A."/>
            <person name="Lundell T."/>
            <person name="Morin E."/>
            <person name="Murat C."/>
            <person name="Riley R."/>
            <person name="Ohm R."/>
            <person name="Sun H."/>
            <person name="Tunlid A."/>
            <person name="Henrissat B."/>
            <person name="Grigoriev I.V."/>
            <person name="Hibbett D.S."/>
            <person name="Martin F."/>
        </authorList>
    </citation>
    <scope>NUCLEOTIDE SEQUENCE [LARGE SCALE GENOMIC DNA]</scope>
    <source>
        <strain evidence="2">Marx 270</strain>
    </source>
</reference>
<organism evidence="1 2">
    <name type="scientific">Pisolithus tinctorius Marx 270</name>
    <dbReference type="NCBI Taxonomy" id="870435"/>
    <lineage>
        <taxon>Eukaryota</taxon>
        <taxon>Fungi</taxon>
        <taxon>Dikarya</taxon>
        <taxon>Basidiomycota</taxon>
        <taxon>Agaricomycotina</taxon>
        <taxon>Agaricomycetes</taxon>
        <taxon>Agaricomycetidae</taxon>
        <taxon>Boletales</taxon>
        <taxon>Sclerodermatineae</taxon>
        <taxon>Pisolithaceae</taxon>
        <taxon>Pisolithus</taxon>
    </lineage>
</organism>
<sequence>MQYPPEHEDVRMPDYLFCKVNKLCWFLKLYELACNVSYSPPKILWSRRHCVSNLMCSRFRLSACRNSVEFPCIPSQNISQSHRAFNESADRTGGLKAAGGQRVLRRSTCTSLQFDPVRANVDR</sequence>